<gene>
    <name evidence="1" type="ORF">B4915_02195</name>
</gene>
<proteinExistence type="predicted"/>
<dbReference type="AlphaFoldDB" id="A0A2S9QQN8"/>
<accession>A0A2S9QQN8</accession>
<comment type="caution">
    <text evidence="1">The sequence shown here is derived from an EMBL/GenBank/DDBJ whole genome shotgun (WGS) entry which is preliminary data.</text>
</comment>
<evidence type="ECO:0000313" key="2">
    <source>
        <dbReference type="Proteomes" id="UP000238650"/>
    </source>
</evidence>
<protein>
    <recommendedName>
        <fullName evidence="3">DUF1918 domain-containing protein</fullName>
    </recommendedName>
</protein>
<sequence length="60" mass="7034">MTLQEIHVGDVVRVDDDPKPYRVDGRTRDGILTLESLHAYPRVVWDGVYEFRVTKSRTFQ</sequence>
<organism evidence="1 2">
    <name type="scientific">Leucobacter massiliensis</name>
    <dbReference type="NCBI Taxonomy" id="1686285"/>
    <lineage>
        <taxon>Bacteria</taxon>
        <taxon>Bacillati</taxon>
        <taxon>Actinomycetota</taxon>
        <taxon>Actinomycetes</taxon>
        <taxon>Micrococcales</taxon>
        <taxon>Microbacteriaceae</taxon>
        <taxon>Leucobacter</taxon>
    </lineage>
</organism>
<keyword evidence="2" id="KW-1185">Reference proteome</keyword>
<evidence type="ECO:0008006" key="3">
    <source>
        <dbReference type="Google" id="ProtNLM"/>
    </source>
</evidence>
<name>A0A2S9QQN8_9MICO</name>
<dbReference type="RefSeq" id="WP_105804223.1">
    <property type="nucleotide sequence ID" value="NZ_MWZD01000013.1"/>
</dbReference>
<evidence type="ECO:0000313" key="1">
    <source>
        <dbReference type="EMBL" id="PRI11909.1"/>
    </source>
</evidence>
<dbReference type="OrthoDB" id="4992635at2"/>
<reference evidence="1 2" key="1">
    <citation type="journal article" date="2017" name="New Microbes New Infect">
        <title>Genome sequence of 'Leucobacter massiliensis' sp. nov. isolated from human pharynx after travel to the 2014 Hajj.</title>
        <authorList>
            <person name="Leangapichart T."/>
            <person name="Gautret P."/>
            <person name="Nguyen T.T."/>
            <person name="Armstrong N."/>
            <person name="Rolain J.M."/>
        </authorList>
    </citation>
    <scope>NUCLEOTIDE SEQUENCE [LARGE SCALE GENOMIC DNA]</scope>
    <source>
        <strain evidence="1 2">122RC15</strain>
    </source>
</reference>
<dbReference type="Proteomes" id="UP000238650">
    <property type="component" value="Unassembled WGS sequence"/>
</dbReference>
<dbReference type="EMBL" id="MWZD01000013">
    <property type="protein sequence ID" value="PRI11909.1"/>
    <property type="molecule type" value="Genomic_DNA"/>
</dbReference>